<feature type="domain" description="Glycine-rich" evidence="2">
    <location>
        <begin position="229"/>
        <end position="419"/>
    </location>
</feature>
<name>A0A023D2I3_ACIMT</name>
<evidence type="ECO:0000256" key="1">
    <source>
        <dbReference type="SAM" id="MobiDB-lite"/>
    </source>
</evidence>
<evidence type="ECO:0000259" key="2">
    <source>
        <dbReference type="Pfam" id="PF21722"/>
    </source>
</evidence>
<dbReference type="InterPro" id="IPR049304">
    <property type="entry name" value="Gly_rich_dom"/>
</dbReference>
<reference evidence="4" key="1">
    <citation type="journal article" date="2014" name="FEMS Microbiol. Lett.">
        <title>Draft Genomic DNA Sequence of the Facultatively Methylotrophic Bacterium Acidomonas methanolica type strain MB58.</title>
        <authorList>
            <person name="Higashiura N."/>
            <person name="Hadano H."/>
            <person name="Hirakawa H."/>
            <person name="Matsutani M."/>
            <person name="Takabe S."/>
            <person name="Matsushita K."/>
            <person name="Azuma Y."/>
        </authorList>
    </citation>
    <scope>NUCLEOTIDE SEQUENCE [LARGE SCALE GENOMIC DNA]</scope>
    <source>
        <strain evidence="4">MB58</strain>
    </source>
</reference>
<dbReference type="EMBL" id="BAND01000012">
    <property type="protein sequence ID" value="GAJ28021.1"/>
    <property type="molecule type" value="Genomic_DNA"/>
</dbReference>
<organism evidence="3 4">
    <name type="scientific">Acidomonas methanolica NBRC 104435</name>
    <dbReference type="NCBI Taxonomy" id="1231351"/>
    <lineage>
        <taxon>Bacteria</taxon>
        <taxon>Pseudomonadati</taxon>
        <taxon>Pseudomonadota</taxon>
        <taxon>Alphaproteobacteria</taxon>
        <taxon>Acetobacterales</taxon>
        <taxon>Acetobacteraceae</taxon>
        <taxon>Acidomonas</taxon>
    </lineage>
</organism>
<dbReference type="OrthoDB" id="7284492at2"/>
<dbReference type="RefSeq" id="WP_042056179.1">
    <property type="nucleotide sequence ID" value="NZ_BAND01000012.1"/>
</dbReference>
<evidence type="ECO:0000313" key="3">
    <source>
        <dbReference type="EMBL" id="GAJ28021.1"/>
    </source>
</evidence>
<protein>
    <recommendedName>
        <fullName evidence="2">Glycine-rich domain-containing protein</fullName>
    </recommendedName>
</protein>
<comment type="caution">
    <text evidence="3">The sequence shown here is derived from an EMBL/GenBank/DDBJ whole genome shotgun (WGS) entry which is preliminary data.</text>
</comment>
<dbReference type="Proteomes" id="UP000019760">
    <property type="component" value="Unassembled WGS sequence"/>
</dbReference>
<feature type="compositionally biased region" description="Low complexity" evidence="1">
    <location>
        <begin position="250"/>
        <end position="260"/>
    </location>
</feature>
<evidence type="ECO:0000313" key="4">
    <source>
        <dbReference type="Proteomes" id="UP000019760"/>
    </source>
</evidence>
<proteinExistence type="predicted"/>
<accession>A0A023D2I3</accession>
<keyword evidence="4" id="KW-1185">Reference proteome</keyword>
<dbReference type="Pfam" id="PF21722">
    <property type="entry name" value="Gly_rich_2"/>
    <property type="match status" value="1"/>
</dbReference>
<gene>
    <name evidence="3" type="ORF">Amme_012_010</name>
</gene>
<sequence length="421" mass="40151">MDRAIVYAGSIPLDTDVLRAGRYVKEGVGRLAEMLFGQGAMAASGLACTPSTTALSVTIGPGSILAPGALDATAIGGAGGGLAADTTAIACQYLNEAAQVVAIPSSGVTCTIYALCGEVDTDGTVLPFYNAADPAQTLAGVSNDGAALPTRRTGTMSFVAATSAPAAPAGGAVVALHTLTVPSEATTLAGVTPEAGQVFWPTIPELATLTLLRAATSPMALMAQSGMIGIPAWASRVELRAIGGGGGGSASNSQSTSGSFSGSGGGAGGDAWGVYAVNPSGADGLQVTVGAGGAQQMTGGTTQVVYQGQTLLQAAGGVPGAFYATQGSAGGIGGAASGGTIWNLTGGYGGDGQCGTATFAGYGGDGPWGGGGRCGADAGMAGTKFGAGGGGAYSIAGSTSAGGVSTGGAGYQGCVLYRFLP</sequence>
<reference evidence="3 4" key="2">
    <citation type="journal article" date="2014" name="FEMS Microbiol. Lett.">
        <title>Draft genomic DNA sequence of the facultatively methylotrophic bacterium Acidomonas methanolica type strain MB58.</title>
        <authorList>
            <person name="Higashiura N."/>
            <person name="Hadano H."/>
            <person name="Hirakawa H."/>
            <person name="Matsutani M."/>
            <person name="Takabe S."/>
            <person name="Matsushita K."/>
            <person name="Azuma Y."/>
        </authorList>
    </citation>
    <scope>NUCLEOTIDE SEQUENCE [LARGE SCALE GENOMIC DNA]</scope>
    <source>
        <strain evidence="3 4">MB58</strain>
    </source>
</reference>
<feature type="region of interest" description="Disordered" evidence="1">
    <location>
        <begin position="244"/>
        <end position="264"/>
    </location>
</feature>
<dbReference type="AlphaFoldDB" id="A0A023D2I3"/>